<comment type="caution">
    <text evidence="2">The sequence shown here is derived from an EMBL/GenBank/DDBJ whole genome shotgun (WGS) entry which is preliminary data.</text>
</comment>
<dbReference type="EMBL" id="BMAU01021157">
    <property type="protein sequence ID" value="GFX92633.1"/>
    <property type="molecule type" value="Genomic_DNA"/>
</dbReference>
<feature type="domain" description="Transposable element P transposase-like RNase H" evidence="1">
    <location>
        <begin position="50"/>
        <end position="171"/>
    </location>
</feature>
<organism evidence="2 3">
    <name type="scientific">Trichonephila clavipes</name>
    <name type="common">Golden silk orbweaver</name>
    <name type="synonym">Nephila clavipes</name>
    <dbReference type="NCBI Taxonomy" id="2585209"/>
    <lineage>
        <taxon>Eukaryota</taxon>
        <taxon>Metazoa</taxon>
        <taxon>Ecdysozoa</taxon>
        <taxon>Arthropoda</taxon>
        <taxon>Chelicerata</taxon>
        <taxon>Arachnida</taxon>
        <taxon>Araneae</taxon>
        <taxon>Araneomorphae</taxon>
        <taxon>Entelegynae</taxon>
        <taxon>Araneoidea</taxon>
        <taxon>Nephilidae</taxon>
        <taxon>Trichonephila</taxon>
    </lineage>
</organism>
<evidence type="ECO:0000313" key="2">
    <source>
        <dbReference type="EMBL" id="GFX92633.1"/>
    </source>
</evidence>
<proteinExistence type="predicted"/>
<accession>A0A8X6RCU8</accession>
<protein>
    <submittedName>
        <fullName evidence="2">Transposable element P transposase</fullName>
    </submittedName>
</protein>
<keyword evidence="3" id="KW-1185">Reference proteome</keyword>
<name>A0A8X6RCU8_TRICX</name>
<dbReference type="AlphaFoldDB" id="A0A8X6RCU8"/>
<evidence type="ECO:0000259" key="1">
    <source>
        <dbReference type="Pfam" id="PF21787"/>
    </source>
</evidence>
<sequence>MMGLFCILQSISPHAYKFLRNSGYLNIPHPRTMRKICTSLKTNPQTEQSNENFLAYMKKKGNILKSVDKTVILMLDEIHLKSYLDFKGGNILGMAYNSEQAATSAYVFMIQSLLSPFKEVVHIMPVKKKIDGEKLFAVVKKTIVELDGIGFKVIGVVSDNNSINRKAMSNFSFPPKLSIVHPHPSDSSNPLFFVIDSVHIFRCIRNNWINQKNAGQCFYFPDFEDHNKFPLLEANFSTLKQLYDIESNNLVKFAYGLTLKALCPTNLEKQNVKLVLKIFNNFVIQGLQLLGEQHKLISYETTSIFIS</sequence>
<dbReference type="Proteomes" id="UP000887159">
    <property type="component" value="Unassembled WGS sequence"/>
</dbReference>
<reference evidence="2" key="1">
    <citation type="submission" date="2020-08" db="EMBL/GenBank/DDBJ databases">
        <title>Multicomponent nature underlies the extraordinary mechanical properties of spider dragline silk.</title>
        <authorList>
            <person name="Kono N."/>
            <person name="Nakamura H."/>
            <person name="Mori M."/>
            <person name="Yoshida Y."/>
            <person name="Ohtoshi R."/>
            <person name="Malay A.D."/>
            <person name="Moran D.A.P."/>
            <person name="Tomita M."/>
            <person name="Numata K."/>
            <person name="Arakawa K."/>
        </authorList>
    </citation>
    <scope>NUCLEOTIDE SEQUENCE</scope>
</reference>
<gene>
    <name evidence="2" type="primary">X975_12001</name>
    <name evidence="2" type="ORF">TNCV_4087381</name>
</gene>
<evidence type="ECO:0000313" key="3">
    <source>
        <dbReference type="Proteomes" id="UP000887159"/>
    </source>
</evidence>
<dbReference type="InterPro" id="IPR048365">
    <property type="entry name" value="TNP-like_RNaseH_N"/>
</dbReference>
<dbReference type="Pfam" id="PF21787">
    <property type="entry name" value="TNP-like_RNaseH_N"/>
    <property type="match status" value="1"/>
</dbReference>